<dbReference type="PANTHER" id="PTHR43656">
    <property type="entry name" value="BINDING OXIDOREDUCTASE, PUTATIVE (AFU_ORTHOLOGUE AFUA_2G08260)-RELATED"/>
    <property type="match status" value="1"/>
</dbReference>
<evidence type="ECO:0000256" key="3">
    <source>
        <dbReference type="SAM" id="MobiDB-lite"/>
    </source>
</evidence>
<keyword evidence="1" id="KW-0285">Flavoprotein</keyword>
<feature type="compositionally biased region" description="Pro residues" evidence="3">
    <location>
        <begin position="8"/>
        <end position="18"/>
    </location>
</feature>
<dbReference type="Proteomes" id="UP000675554">
    <property type="component" value="Unassembled WGS sequence"/>
</dbReference>
<keyword evidence="2" id="KW-0560">Oxidoreductase</keyword>
<dbReference type="SUPFAM" id="SSF51395">
    <property type="entry name" value="FMN-linked oxidoreductases"/>
    <property type="match status" value="1"/>
</dbReference>
<sequence length="408" mass="43449">MRDGPGAPGGPPEAPDPFAPARIGPLTLRNRVLKAATFEGRTPRGLVSEELIAFHRAVAAGGAAMTTVAYCAVAPEGRTERRQIHMRPEAAPGLRALTDAVHAEGAAVCAQVGHAGPVADARSNRLPALSPARRISPLTGLATRAATEDDLARVTRQHAEAALLAAECGFDAVELHFGHNYLVSAFLSPRLNPRADRWGGPLENRARLARQIARAVRERVGERIAVTAKLNMRDGVRGGLEVADALRVALLLQDDGCLDALELTAGSSLANPMYLFRGDAPVKEFAAVFPPPARLGVRLLGRFFLRTYPYEDCYLLPLARRFRAALDMPLVLLGGITGSASLARAMDEGFEFAAMGRALLMEPGLVSRMREEAGAGGCGGVRSACVHCNKCVPTIYSRSRCVLMDPSP</sequence>
<organism evidence="5 6">
    <name type="scientific">Streptomyces daliensis</name>
    <dbReference type="NCBI Taxonomy" id="299421"/>
    <lineage>
        <taxon>Bacteria</taxon>
        <taxon>Bacillati</taxon>
        <taxon>Actinomycetota</taxon>
        <taxon>Actinomycetes</taxon>
        <taxon>Kitasatosporales</taxon>
        <taxon>Streptomycetaceae</taxon>
        <taxon>Streptomyces</taxon>
    </lineage>
</organism>
<dbReference type="CDD" id="cd02803">
    <property type="entry name" value="OYE_like_FMN_family"/>
    <property type="match status" value="1"/>
</dbReference>
<name>A0A8T4IX64_9ACTN</name>
<dbReference type="InterPro" id="IPR013785">
    <property type="entry name" value="Aldolase_TIM"/>
</dbReference>
<dbReference type="GO" id="GO:0016491">
    <property type="term" value="F:oxidoreductase activity"/>
    <property type="evidence" value="ECO:0007669"/>
    <property type="project" value="UniProtKB-KW"/>
</dbReference>
<proteinExistence type="predicted"/>
<feature type="region of interest" description="Disordered" evidence="3">
    <location>
        <begin position="1"/>
        <end position="22"/>
    </location>
</feature>
<dbReference type="EMBL" id="JAGSMN010000571">
    <property type="protein sequence ID" value="MBR7676020.1"/>
    <property type="molecule type" value="Genomic_DNA"/>
</dbReference>
<gene>
    <name evidence="5" type="ORF">KDA82_24015</name>
</gene>
<dbReference type="Pfam" id="PF00724">
    <property type="entry name" value="Oxidored_FMN"/>
    <property type="match status" value="1"/>
</dbReference>
<evidence type="ECO:0000313" key="6">
    <source>
        <dbReference type="Proteomes" id="UP000675554"/>
    </source>
</evidence>
<evidence type="ECO:0000259" key="4">
    <source>
        <dbReference type="Pfam" id="PF00724"/>
    </source>
</evidence>
<feature type="domain" description="NADH:flavin oxidoreductase/NADH oxidase N-terminal" evidence="4">
    <location>
        <begin position="18"/>
        <end position="252"/>
    </location>
</feature>
<protein>
    <submittedName>
        <fullName evidence="5">NADH:flavin oxidoreductase</fullName>
    </submittedName>
</protein>
<evidence type="ECO:0000256" key="1">
    <source>
        <dbReference type="ARBA" id="ARBA00022630"/>
    </source>
</evidence>
<evidence type="ECO:0000313" key="5">
    <source>
        <dbReference type="EMBL" id="MBR7676020.1"/>
    </source>
</evidence>
<dbReference type="GO" id="GO:0010181">
    <property type="term" value="F:FMN binding"/>
    <property type="evidence" value="ECO:0007669"/>
    <property type="project" value="InterPro"/>
</dbReference>
<evidence type="ECO:0000256" key="2">
    <source>
        <dbReference type="ARBA" id="ARBA00023002"/>
    </source>
</evidence>
<reference evidence="5" key="1">
    <citation type="submission" date="2021-04" db="EMBL/GenBank/DDBJ databases">
        <title>Sequencing of actinobacteria type strains.</title>
        <authorList>
            <person name="Nguyen G.-S."/>
            <person name="Wentzel A."/>
        </authorList>
    </citation>
    <scope>NUCLEOTIDE SEQUENCE</scope>
    <source>
        <strain evidence="5">DSM 42095</strain>
    </source>
</reference>
<comment type="caution">
    <text evidence="5">The sequence shown here is derived from an EMBL/GenBank/DDBJ whole genome shotgun (WGS) entry which is preliminary data.</text>
</comment>
<dbReference type="PANTHER" id="PTHR43656:SF2">
    <property type="entry name" value="BINDING OXIDOREDUCTASE, PUTATIVE (AFU_ORTHOLOGUE AFUA_2G08260)-RELATED"/>
    <property type="match status" value="1"/>
</dbReference>
<dbReference type="Gene3D" id="3.20.20.70">
    <property type="entry name" value="Aldolase class I"/>
    <property type="match status" value="1"/>
</dbReference>
<dbReference type="AlphaFoldDB" id="A0A8T4IX64"/>
<dbReference type="InterPro" id="IPR001155">
    <property type="entry name" value="OxRdtase_FMN_N"/>
</dbReference>
<keyword evidence="6" id="KW-1185">Reference proteome</keyword>
<dbReference type="InterPro" id="IPR051799">
    <property type="entry name" value="NADH_flavin_oxidoreductase"/>
</dbReference>
<accession>A0A8T4IX64</accession>